<reference evidence="1" key="1">
    <citation type="submission" date="2018-11" db="EMBL/GenBank/DDBJ databases">
        <authorList>
            <consortium name="Pathogen Informatics"/>
        </authorList>
    </citation>
    <scope>NUCLEOTIDE SEQUENCE</scope>
</reference>
<sequence length="69" mass="7917">MVSQILWWRLWPSPLHQGRLDNSAISMPPKEATTKLADTPFRPLISRPAYLASSLFHNHRIHLTSLGRT</sequence>
<dbReference type="AlphaFoldDB" id="A0A3S4ZS09"/>
<gene>
    <name evidence="1" type="ORF">PXEA_LOCUS11814</name>
</gene>
<protein>
    <submittedName>
        <fullName evidence="1">Uncharacterized protein</fullName>
    </submittedName>
</protein>
<dbReference type="EMBL" id="CAAALY010036730">
    <property type="protein sequence ID" value="VEL18374.1"/>
    <property type="molecule type" value="Genomic_DNA"/>
</dbReference>
<evidence type="ECO:0000313" key="2">
    <source>
        <dbReference type="Proteomes" id="UP000784294"/>
    </source>
</evidence>
<evidence type="ECO:0000313" key="1">
    <source>
        <dbReference type="EMBL" id="VEL18374.1"/>
    </source>
</evidence>
<proteinExistence type="predicted"/>
<dbReference type="Proteomes" id="UP000784294">
    <property type="component" value="Unassembled WGS sequence"/>
</dbReference>
<name>A0A3S4ZS09_9PLAT</name>
<organism evidence="1 2">
    <name type="scientific">Protopolystoma xenopodis</name>
    <dbReference type="NCBI Taxonomy" id="117903"/>
    <lineage>
        <taxon>Eukaryota</taxon>
        <taxon>Metazoa</taxon>
        <taxon>Spiralia</taxon>
        <taxon>Lophotrochozoa</taxon>
        <taxon>Platyhelminthes</taxon>
        <taxon>Monogenea</taxon>
        <taxon>Polyopisthocotylea</taxon>
        <taxon>Polystomatidea</taxon>
        <taxon>Polystomatidae</taxon>
        <taxon>Protopolystoma</taxon>
    </lineage>
</organism>
<comment type="caution">
    <text evidence="1">The sequence shown here is derived from an EMBL/GenBank/DDBJ whole genome shotgun (WGS) entry which is preliminary data.</text>
</comment>
<accession>A0A3S4ZS09</accession>
<keyword evidence="2" id="KW-1185">Reference proteome</keyword>